<evidence type="ECO:0000256" key="1">
    <source>
        <dbReference type="SAM" id="Phobius"/>
    </source>
</evidence>
<feature type="transmembrane region" description="Helical" evidence="1">
    <location>
        <begin position="31"/>
        <end position="51"/>
    </location>
</feature>
<proteinExistence type="predicted"/>
<reference evidence="3 4" key="1">
    <citation type="submission" date="2018-11" db="EMBL/GenBank/DDBJ databases">
        <authorList>
            <consortium name="Pathogen Informatics"/>
        </authorList>
    </citation>
    <scope>NUCLEOTIDE SEQUENCE [LARGE SCALE GENOMIC DNA]</scope>
    <source>
        <strain evidence="3 4">Zambia</strain>
    </source>
</reference>
<protein>
    <recommendedName>
        <fullName evidence="5">Secreted protein</fullName>
    </recommendedName>
</protein>
<keyword evidence="1" id="KW-0472">Membrane</keyword>
<evidence type="ECO:0000256" key="2">
    <source>
        <dbReference type="SAM" id="SignalP"/>
    </source>
</evidence>
<name>A0A3P8D0C0_9TREM</name>
<keyword evidence="2" id="KW-0732">Signal</keyword>
<feature type="signal peptide" evidence="2">
    <location>
        <begin position="1"/>
        <end position="16"/>
    </location>
</feature>
<evidence type="ECO:0000313" key="4">
    <source>
        <dbReference type="Proteomes" id="UP000277204"/>
    </source>
</evidence>
<dbReference type="EMBL" id="UZAI01017494">
    <property type="protein sequence ID" value="VDP25694.1"/>
    <property type="molecule type" value="Genomic_DNA"/>
</dbReference>
<sequence>MLKMMWSIFSVTVVTASSASAGMLPGPAALLRLVFLMAMLISSIVGGPTSIRRSMGAAPMLGGFSVAGRFRSSLKCSAHLFRCSACCCPFQSWHLGLLSEWSSPLLDTSRRLTAAYRRIDL</sequence>
<feature type="chain" id="PRO_5018289432" description="Secreted protein" evidence="2">
    <location>
        <begin position="17"/>
        <end position="121"/>
    </location>
</feature>
<evidence type="ECO:0008006" key="5">
    <source>
        <dbReference type="Google" id="ProtNLM"/>
    </source>
</evidence>
<evidence type="ECO:0000313" key="3">
    <source>
        <dbReference type="EMBL" id="VDP25694.1"/>
    </source>
</evidence>
<keyword evidence="1" id="KW-1133">Transmembrane helix</keyword>
<gene>
    <name evidence="3" type="ORF">SMRZ_LOCUS17908</name>
</gene>
<accession>A0A3P8D0C0</accession>
<keyword evidence="4" id="KW-1185">Reference proteome</keyword>
<keyword evidence="1" id="KW-0812">Transmembrane</keyword>
<dbReference type="Proteomes" id="UP000277204">
    <property type="component" value="Unassembled WGS sequence"/>
</dbReference>
<organism evidence="3 4">
    <name type="scientific">Schistosoma margrebowiei</name>
    <dbReference type="NCBI Taxonomy" id="48269"/>
    <lineage>
        <taxon>Eukaryota</taxon>
        <taxon>Metazoa</taxon>
        <taxon>Spiralia</taxon>
        <taxon>Lophotrochozoa</taxon>
        <taxon>Platyhelminthes</taxon>
        <taxon>Trematoda</taxon>
        <taxon>Digenea</taxon>
        <taxon>Strigeidida</taxon>
        <taxon>Schistosomatoidea</taxon>
        <taxon>Schistosomatidae</taxon>
        <taxon>Schistosoma</taxon>
    </lineage>
</organism>
<dbReference type="AlphaFoldDB" id="A0A3P8D0C0"/>